<accession>D8LCE8</accession>
<dbReference type="EMBL" id="FN649752">
    <property type="protein sequence ID" value="CBN78184.1"/>
    <property type="molecule type" value="Genomic_DNA"/>
</dbReference>
<proteinExistence type="predicted"/>
<evidence type="ECO:0000256" key="1">
    <source>
        <dbReference type="SAM" id="MobiDB-lite"/>
    </source>
</evidence>
<reference evidence="2 3" key="1">
    <citation type="journal article" date="2010" name="Nature">
        <title>The Ectocarpus genome and the independent evolution of multicellularity in brown algae.</title>
        <authorList>
            <person name="Cock J.M."/>
            <person name="Sterck L."/>
            <person name="Rouze P."/>
            <person name="Scornet D."/>
            <person name="Allen A.E."/>
            <person name="Amoutzias G."/>
            <person name="Anthouard V."/>
            <person name="Artiguenave F."/>
            <person name="Aury J.M."/>
            <person name="Badger J.H."/>
            <person name="Beszteri B."/>
            <person name="Billiau K."/>
            <person name="Bonnet E."/>
            <person name="Bothwell J.H."/>
            <person name="Bowler C."/>
            <person name="Boyen C."/>
            <person name="Brownlee C."/>
            <person name="Carrano C.J."/>
            <person name="Charrier B."/>
            <person name="Cho G.Y."/>
            <person name="Coelho S.M."/>
            <person name="Collen J."/>
            <person name="Corre E."/>
            <person name="Da Silva C."/>
            <person name="Delage L."/>
            <person name="Delaroque N."/>
            <person name="Dittami S.M."/>
            <person name="Doulbeau S."/>
            <person name="Elias M."/>
            <person name="Farnham G."/>
            <person name="Gachon C.M."/>
            <person name="Gschloessl B."/>
            <person name="Heesch S."/>
            <person name="Jabbari K."/>
            <person name="Jubin C."/>
            <person name="Kawai H."/>
            <person name="Kimura K."/>
            <person name="Kloareg B."/>
            <person name="Kupper F.C."/>
            <person name="Lang D."/>
            <person name="Le Bail A."/>
            <person name="Leblanc C."/>
            <person name="Lerouge P."/>
            <person name="Lohr M."/>
            <person name="Lopez P.J."/>
            <person name="Martens C."/>
            <person name="Maumus F."/>
            <person name="Michel G."/>
            <person name="Miranda-Saavedra D."/>
            <person name="Morales J."/>
            <person name="Moreau H."/>
            <person name="Motomura T."/>
            <person name="Nagasato C."/>
            <person name="Napoli C.A."/>
            <person name="Nelson D.R."/>
            <person name="Nyvall-Collen P."/>
            <person name="Peters A.F."/>
            <person name="Pommier C."/>
            <person name="Potin P."/>
            <person name="Poulain J."/>
            <person name="Quesneville H."/>
            <person name="Read B."/>
            <person name="Rensing S.A."/>
            <person name="Ritter A."/>
            <person name="Rousvoal S."/>
            <person name="Samanta M."/>
            <person name="Samson G."/>
            <person name="Schroeder D.C."/>
            <person name="Segurens B."/>
            <person name="Strittmatter M."/>
            <person name="Tonon T."/>
            <person name="Tregear J.W."/>
            <person name="Valentin K."/>
            <person name="von Dassow P."/>
            <person name="Yamagishi T."/>
            <person name="Van de Peer Y."/>
            <person name="Wincker P."/>
        </authorList>
    </citation>
    <scope>NUCLEOTIDE SEQUENCE [LARGE SCALE GENOMIC DNA]</scope>
    <source>
        <strain evidence="3">Ec32 / CCAP1310/4</strain>
    </source>
</reference>
<feature type="compositionally biased region" description="Low complexity" evidence="1">
    <location>
        <begin position="1"/>
        <end position="16"/>
    </location>
</feature>
<sequence>MADAAKPAGVPAAGRVAEADEEQGETCGGGGEAGGKDNVIVVQNRRTGAGGWDGYRVSCDLAKNMQRHGRTRLRPSEHVVMVEETNISEQLFRWGRTSQGGLGPAFVHNAHTSRRTSSMPARPIAARAYYEGTQHACRHKMMGSNDDAREDEGGTPTPSKLLNLSCVFR</sequence>
<evidence type="ECO:0000313" key="2">
    <source>
        <dbReference type="EMBL" id="CBN78184.1"/>
    </source>
</evidence>
<feature type="region of interest" description="Disordered" evidence="1">
    <location>
        <begin position="1"/>
        <end position="36"/>
    </location>
</feature>
<organism evidence="2 3">
    <name type="scientific">Ectocarpus siliculosus</name>
    <name type="common">Brown alga</name>
    <name type="synonym">Conferva siliculosa</name>
    <dbReference type="NCBI Taxonomy" id="2880"/>
    <lineage>
        <taxon>Eukaryota</taxon>
        <taxon>Sar</taxon>
        <taxon>Stramenopiles</taxon>
        <taxon>Ochrophyta</taxon>
        <taxon>PX clade</taxon>
        <taxon>Phaeophyceae</taxon>
        <taxon>Ectocarpales</taxon>
        <taxon>Ectocarpaceae</taxon>
        <taxon>Ectocarpus</taxon>
    </lineage>
</organism>
<dbReference type="AlphaFoldDB" id="D8LCE8"/>
<gene>
    <name evidence="2" type="ORF">Esi_0103_0023</name>
</gene>
<dbReference type="EMBL" id="FN647715">
    <property type="protein sequence ID" value="CBN78184.1"/>
    <property type="molecule type" value="Genomic_DNA"/>
</dbReference>
<dbReference type="InParanoid" id="D8LCE8"/>
<keyword evidence="3" id="KW-1185">Reference proteome</keyword>
<protein>
    <submittedName>
        <fullName evidence="2">Uncharacterized protein</fullName>
    </submittedName>
</protein>
<name>D8LCE8_ECTSI</name>
<dbReference type="Proteomes" id="UP000002630">
    <property type="component" value="Linkage Group LG27"/>
</dbReference>
<evidence type="ECO:0000313" key="3">
    <source>
        <dbReference type="Proteomes" id="UP000002630"/>
    </source>
</evidence>